<dbReference type="EMBL" id="JADYXP020000005">
    <property type="protein sequence ID" value="KAL0123511.1"/>
    <property type="molecule type" value="Genomic_DNA"/>
</dbReference>
<dbReference type="AlphaFoldDB" id="A0AAW2GBQ0"/>
<keyword evidence="2" id="KW-1185">Reference proteome</keyword>
<protein>
    <submittedName>
        <fullName evidence="1">Uncharacterized protein</fullName>
    </submittedName>
</protein>
<evidence type="ECO:0000313" key="1">
    <source>
        <dbReference type="EMBL" id="KAL0123511.1"/>
    </source>
</evidence>
<comment type="caution">
    <text evidence="1">The sequence shown here is derived from an EMBL/GenBank/DDBJ whole genome shotgun (WGS) entry which is preliminary data.</text>
</comment>
<proteinExistence type="predicted"/>
<gene>
    <name evidence="1" type="ORF">PUN28_005785</name>
</gene>
<accession>A0AAW2GBQ0</accession>
<reference evidence="1 2" key="1">
    <citation type="submission" date="2023-03" db="EMBL/GenBank/DDBJ databases">
        <title>High recombination rates correlate with genetic variation in Cardiocondyla obscurior ants.</title>
        <authorList>
            <person name="Errbii M."/>
        </authorList>
    </citation>
    <scope>NUCLEOTIDE SEQUENCE [LARGE SCALE GENOMIC DNA]</scope>
    <source>
        <strain evidence="1">Alpha-2009</strain>
        <tissue evidence="1">Whole body</tissue>
    </source>
</reference>
<organism evidence="1 2">
    <name type="scientific">Cardiocondyla obscurior</name>
    <dbReference type="NCBI Taxonomy" id="286306"/>
    <lineage>
        <taxon>Eukaryota</taxon>
        <taxon>Metazoa</taxon>
        <taxon>Ecdysozoa</taxon>
        <taxon>Arthropoda</taxon>
        <taxon>Hexapoda</taxon>
        <taxon>Insecta</taxon>
        <taxon>Pterygota</taxon>
        <taxon>Neoptera</taxon>
        <taxon>Endopterygota</taxon>
        <taxon>Hymenoptera</taxon>
        <taxon>Apocrita</taxon>
        <taxon>Aculeata</taxon>
        <taxon>Formicoidea</taxon>
        <taxon>Formicidae</taxon>
        <taxon>Myrmicinae</taxon>
        <taxon>Cardiocondyla</taxon>
    </lineage>
</organism>
<dbReference type="Proteomes" id="UP001430953">
    <property type="component" value="Unassembled WGS sequence"/>
</dbReference>
<sequence>MSGLIAYASLEIIVRRKNDTYGFSGLSDLQFHRSCIIALTFVSIMCMHMSSRIHDTHLHAFTQMKFVNVASRIRTHTRHVHVKCTIPSPQHQGFM</sequence>
<name>A0AAW2GBQ0_9HYME</name>
<evidence type="ECO:0000313" key="2">
    <source>
        <dbReference type="Proteomes" id="UP001430953"/>
    </source>
</evidence>